<evidence type="ECO:0000256" key="2">
    <source>
        <dbReference type="ARBA" id="ARBA00005124"/>
    </source>
</evidence>
<dbReference type="GO" id="GO:0005737">
    <property type="term" value="C:cytoplasm"/>
    <property type="evidence" value="ECO:0007669"/>
    <property type="project" value="TreeGrafter"/>
</dbReference>
<dbReference type="GO" id="GO:0005524">
    <property type="term" value="F:ATP binding"/>
    <property type="evidence" value="ECO:0007669"/>
    <property type="project" value="UniProtKB-KW"/>
</dbReference>
<gene>
    <name evidence="9" type="ORF">SAMN02745221_01015</name>
</gene>
<evidence type="ECO:0000256" key="3">
    <source>
        <dbReference type="ARBA" id="ARBA00012367"/>
    </source>
</evidence>
<keyword evidence="5" id="KW-0547">Nucleotide-binding</keyword>
<comment type="pathway">
    <text evidence="2">Protein modification; protein lipoylation via exogenous pathway; protein N(6)-(lipoyl)lysine from lipoate: step 1/2.</text>
</comment>
<keyword evidence="10" id="KW-1185">Reference proteome</keyword>
<dbReference type="OrthoDB" id="9788148at2"/>
<dbReference type="FunFam" id="3.30.930.10:FF:000072">
    <property type="entry name" value="Lipoate--protein ligase"/>
    <property type="match status" value="1"/>
</dbReference>
<evidence type="ECO:0000256" key="5">
    <source>
        <dbReference type="ARBA" id="ARBA00022741"/>
    </source>
</evidence>
<dbReference type="SUPFAM" id="SSF55681">
    <property type="entry name" value="Class II aaRS and biotin synthetases"/>
    <property type="match status" value="1"/>
</dbReference>
<dbReference type="InterPro" id="IPR045864">
    <property type="entry name" value="aa-tRNA-synth_II/BPL/LPL"/>
</dbReference>
<dbReference type="AlphaFoldDB" id="A0A1M5MTS6"/>
<dbReference type="GO" id="GO:0016979">
    <property type="term" value="F:lipoate-protein ligase activity"/>
    <property type="evidence" value="ECO:0007669"/>
    <property type="project" value="UniProtKB-EC"/>
</dbReference>
<evidence type="ECO:0000313" key="9">
    <source>
        <dbReference type="EMBL" id="SHG80688.1"/>
    </source>
</evidence>
<dbReference type="RefSeq" id="WP_073090968.1">
    <property type="nucleotide sequence ID" value="NZ_FQWY01000013.1"/>
</dbReference>
<evidence type="ECO:0000256" key="1">
    <source>
        <dbReference type="ARBA" id="ARBA00005085"/>
    </source>
</evidence>
<dbReference type="PANTHER" id="PTHR12561">
    <property type="entry name" value="LIPOATE-PROTEIN LIGASE"/>
    <property type="match status" value="1"/>
</dbReference>
<keyword evidence="4 9" id="KW-0436">Ligase</keyword>
<organism evidence="9 10">
    <name type="scientific">Thermosyntropha lipolytica DSM 11003</name>
    <dbReference type="NCBI Taxonomy" id="1123382"/>
    <lineage>
        <taxon>Bacteria</taxon>
        <taxon>Bacillati</taxon>
        <taxon>Bacillota</taxon>
        <taxon>Clostridia</taxon>
        <taxon>Eubacteriales</taxon>
        <taxon>Syntrophomonadaceae</taxon>
        <taxon>Thermosyntropha</taxon>
    </lineage>
</organism>
<dbReference type="InterPro" id="IPR019491">
    <property type="entry name" value="Lipoate_protein_ligase_C"/>
</dbReference>
<proteinExistence type="predicted"/>
<dbReference type="Gene3D" id="3.30.390.50">
    <property type="entry name" value="CO dehydrogenase flavoprotein, C-terminal domain"/>
    <property type="match status" value="1"/>
</dbReference>
<dbReference type="PROSITE" id="PS51733">
    <property type="entry name" value="BPL_LPL_CATALYTIC"/>
    <property type="match status" value="1"/>
</dbReference>
<dbReference type="EC" id="6.3.1.20" evidence="3"/>
<evidence type="ECO:0000259" key="8">
    <source>
        <dbReference type="PROSITE" id="PS51733"/>
    </source>
</evidence>
<dbReference type="GO" id="GO:0009249">
    <property type="term" value="P:protein lipoylation"/>
    <property type="evidence" value="ECO:0007669"/>
    <property type="project" value="InterPro"/>
</dbReference>
<dbReference type="UniPathway" id="UPA00537">
    <property type="reaction ID" value="UER00594"/>
</dbReference>
<feature type="domain" description="BPL/LPL catalytic" evidence="8">
    <location>
        <begin position="25"/>
        <end position="212"/>
    </location>
</feature>
<accession>A0A1M5MTS6</accession>
<dbReference type="InterPro" id="IPR004562">
    <property type="entry name" value="LipoylTrfase_LipoateP_Ligase"/>
</dbReference>
<evidence type="ECO:0000256" key="7">
    <source>
        <dbReference type="ARBA" id="ARBA00048037"/>
    </source>
</evidence>
<dbReference type="PANTHER" id="PTHR12561:SF3">
    <property type="entry name" value="LIPOYLTRANSFERASE 1, MITOCHONDRIAL"/>
    <property type="match status" value="1"/>
</dbReference>
<dbReference type="NCBIfam" id="TIGR00545">
    <property type="entry name" value="lipoyltrans"/>
    <property type="match status" value="1"/>
</dbReference>
<protein>
    <recommendedName>
        <fullName evidence="3">lipoate--protein ligase</fullName>
        <ecNumber evidence="3">6.3.1.20</ecNumber>
    </recommendedName>
</protein>
<dbReference type="InterPro" id="IPR004143">
    <property type="entry name" value="BPL_LPL_catalytic"/>
</dbReference>
<sequence length="327" mass="37495">MIKINNTSQDPYFNMALDEYATKNFLKGTVFYFYQNKPTVVIGRHQNAFEEVNLDFVRERGIEVVRRISGGGAVYHDLGNLNFTFIADAGSYTSFDFVKFTRPVIKALAKIGIKAEHTGRNDITIAGKKFSGNAQYRYKNRVMHHGTILFAVNIEDMVQALNVDPDKIVSKGVKSVRSRVTNISEHLTSPLSLEEFKEILTATILEEEDFNQEYALTEEDLRAINELRDKKFKTWEWIYGTSPHFNVQKKMRFDWGSLDIRLDVEKGIIKGCKIYGDFFAARDIEELERLLTGTRYEEEDIKAKLEAVKVADYLPAATAEDILKVLF</sequence>
<name>A0A1M5MTS6_9FIRM</name>
<dbReference type="SUPFAM" id="SSF82649">
    <property type="entry name" value="SufE/NifU"/>
    <property type="match status" value="1"/>
</dbReference>
<evidence type="ECO:0000256" key="4">
    <source>
        <dbReference type="ARBA" id="ARBA00022598"/>
    </source>
</evidence>
<dbReference type="STRING" id="1123382.SAMN02745221_01015"/>
<dbReference type="Pfam" id="PF10437">
    <property type="entry name" value="Lip_prot_lig_C"/>
    <property type="match status" value="1"/>
</dbReference>
<dbReference type="CDD" id="cd16443">
    <property type="entry name" value="LplA"/>
    <property type="match status" value="1"/>
</dbReference>
<dbReference type="EMBL" id="FQWY01000013">
    <property type="protein sequence ID" value="SHG80688.1"/>
    <property type="molecule type" value="Genomic_DNA"/>
</dbReference>
<keyword evidence="6" id="KW-0067">ATP-binding</keyword>
<dbReference type="GO" id="GO:0017118">
    <property type="term" value="F:lipoyltransferase activity"/>
    <property type="evidence" value="ECO:0007669"/>
    <property type="project" value="TreeGrafter"/>
</dbReference>
<dbReference type="Gene3D" id="3.30.930.10">
    <property type="entry name" value="Bira Bifunctional Protein, Domain 2"/>
    <property type="match status" value="1"/>
</dbReference>
<comment type="pathway">
    <text evidence="1">Protein modification; protein lipoylation via exogenous pathway; protein N(6)-(lipoyl)lysine from lipoate: step 2/2.</text>
</comment>
<evidence type="ECO:0000313" key="10">
    <source>
        <dbReference type="Proteomes" id="UP000242329"/>
    </source>
</evidence>
<comment type="catalytic activity">
    <reaction evidence="7">
        <text>L-lysyl-[lipoyl-carrier protein] + (R)-lipoate + ATP = N(6)-[(R)-lipoyl]-L-lysyl-[lipoyl-carrier protein] + AMP + diphosphate + H(+)</text>
        <dbReference type="Rhea" id="RHEA:49288"/>
        <dbReference type="Rhea" id="RHEA-COMP:10500"/>
        <dbReference type="Rhea" id="RHEA-COMP:10502"/>
        <dbReference type="ChEBI" id="CHEBI:15378"/>
        <dbReference type="ChEBI" id="CHEBI:29969"/>
        <dbReference type="ChEBI" id="CHEBI:30616"/>
        <dbReference type="ChEBI" id="CHEBI:33019"/>
        <dbReference type="ChEBI" id="CHEBI:83088"/>
        <dbReference type="ChEBI" id="CHEBI:83099"/>
        <dbReference type="ChEBI" id="CHEBI:456215"/>
        <dbReference type="EC" id="6.3.1.20"/>
    </reaction>
</comment>
<dbReference type="Pfam" id="PF21948">
    <property type="entry name" value="LplA-B_cat"/>
    <property type="match status" value="1"/>
</dbReference>
<evidence type="ECO:0000256" key="6">
    <source>
        <dbReference type="ARBA" id="ARBA00022840"/>
    </source>
</evidence>
<dbReference type="Proteomes" id="UP000242329">
    <property type="component" value="Unassembled WGS sequence"/>
</dbReference>
<reference evidence="10" key="1">
    <citation type="submission" date="2016-11" db="EMBL/GenBank/DDBJ databases">
        <authorList>
            <person name="Varghese N."/>
            <person name="Submissions S."/>
        </authorList>
    </citation>
    <scope>NUCLEOTIDE SEQUENCE [LARGE SCALE GENOMIC DNA]</scope>
    <source>
        <strain evidence="10">DSM 11003</strain>
    </source>
</reference>